<feature type="region of interest" description="Disordered" evidence="1">
    <location>
        <begin position="257"/>
        <end position="281"/>
    </location>
</feature>
<dbReference type="AlphaFoldDB" id="A0A9P9KQY7"/>
<protein>
    <submittedName>
        <fullName evidence="2">Uncharacterized protein</fullName>
    </submittedName>
</protein>
<dbReference type="OrthoDB" id="4159781at2759"/>
<evidence type="ECO:0000313" key="3">
    <source>
        <dbReference type="Proteomes" id="UP000720189"/>
    </source>
</evidence>
<accession>A0A9P9KQY7</accession>
<comment type="caution">
    <text evidence="2">The sequence shown here is derived from an EMBL/GenBank/DDBJ whole genome shotgun (WGS) entry which is preliminary data.</text>
</comment>
<feature type="compositionally biased region" description="Polar residues" evidence="1">
    <location>
        <begin position="268"/>
        <end position="281"/>
    </location>
</feature>
<evidence type="ECO:0000256" key="1">
    <source>
        <dbReference type="SAM" id="MobiDB-lite"/>
    </source>
</evidence>
<reference evidence="2" key="1">
    <citation type="journal article" date="2021" name="Nat. Commun.">
        <title>Genetic determinants of endophytism in the Arabidopsis root mycobiome.</title>
        <authorList>
            <person name="Mesny F."/>
            <person name="Miyauchi S."/>
            <person name="Thiergart T."/>
            <person name="Pickel B."/>
            <person name="Atanasova L."/>
            <person name="Karlsson M."/>
            <person name="Huettel B."/>
            <person name="Barry K.W."/>
            <person name="Haridas S."/>
            <person name="Chen C."/>
            <person name="Bauer D."/>
            <person name="Andreopoulos W."/>
            <person name="Pangilinan J."/>
            <person name="LaButti K."/>
            <person name="Riley R."/>
            <person name="Lipzen A."/>
            <person name="Clum A."/>
            <person name="Drula E."/>
            <person name="Henrissat B."/>
            <person name="Kohler A."/>
            <person name="Grigoriev I.V."/>
            <person name="Martin F.M."/>
            <person name="Hacquard S."/>
        </authorList>
    </citation>
    <scope>NUCLEOTIDE SEQUENCE</scope>
    <source>
        <strain evidence="2">MPI-CAGE-AT-0023</strain>
    </source>
</reference>
<organism evidence="2 3">
    <name type="scientific">Fusarium redolens</name>
    <dbReference type="NCBI Taxonomy" id="48865"/>
    <lineage>
        <taxon>Eukaryota</taxon>
        <taxon>Fungi</taxon>
        <taxon>Dikarya</taxon>
        <taxon>Ascomycota</taxon>
        <taxon>Pezizomycotina</taxon>
        <taxon>Sordariomycetes</taxon>
        <taxon>Hypocreomycetidae</taxon>
        <taxon>Hypocreales</taxon>
        <taxon>Nectriaceae</taxon>
        <taxon>Fusarium</taxon>
        <taxon>Fusarium redolens species complex</taxon>
    </lineage>
</organism>
<gene>
    <name evidence="2" type="ORF">BKA55DRAFT_684087</name>
</gene>
<proteinExistence type="predicted"/>
<name>A0A9P9KQY7_FUSRE</name>
<evidence type="ECO:0000313" key="2">
    <source>
        <dbReference type="EMBL" id="KAH7266808.1"/>
    </source>
</evidence>
<dbReference type="EMBL" id="JAGMUX010000002">
    <property type="protein sequence ID" value="KAH7266808.1"/>
    <property type="molecule type" value="Genomic_DNA"/>
</dbReference>
<dbReference type="Proteomes" id="UP000720189">
    <property type="component" value="Unassembled WGS sequence"/>
</dbReference>
<sequence>MGPFIAYFPSWVKFHELFRFDAYLHPFDFISKNYQRDLQVSAQVFAINGVNWEDRFEALKAFAIPFAFLNPPMQEGSTLGEPFLPLNELSLPGVHQLMGLGSIWTIGPSHIPAQHGLLCAKYDLHTIVPEEGSNAWSMRHVARREPNVKANFSVEPNSVLTTPYSSLKRKMQEELYDPISKKMKSASKVSLEMGSFSVEVAGRYMSVVHNEVFRIAGRAGLINPADFDVGSDGVIGLSEHALQKVYSRDEANTLASEKPGTYSADLMQHSTPTIQRESPLK</sequence>
<dbReference type="RefSeq" id="XP_046054627.1">
    <property type="nucleotide sequence ID" value="XM_046198591.1"/>
</dbReference>
<keyword evidence="3" id="KW-1185">Reference proteome</keyword>
<dbReference type="GeneID" id="70228545"/>